<name>A0A8S9H4S7_BRACR</name>
<organism evidence="2 3">
    <name type="scientific">Brassica cretica</name>
    <name type="common">Mustard</name>
    <dbReference type="NCBI Taxonomy" id="69181"/>
    <lineage>
        <taxon>Eukaryota</taxon>
        <taxon>Viridiplantae</taxon>
        <taxon>Streptophyta</taxon>
        <taxon>Embryophyta</taxon>
        <taxon>Tracheophyta</taxon>
        <taxon>Spermatophyta</taxon>
        <taxon>Magnoliopsida</taxon>
        <taxon>eudicotyledons</taxon>
        <taxon>Gunneridae</taxon>
        <taxon>Pentapetalae</taxon>
        <taxon>rosids</taxon>
        <taxon>malvids</taxon>
        <taxon>Brassicales</taxon>
        <taxon>Brassicaceae</taxon>
        <taxon>Brassiceae</taxon>
        <taxon>Brassica</taxon>
    </lineage>
</organism>
<evidence type="ECO:0000313" key="2">
    <source>
        <dbReference type="EMBL" id="KAF2553545.1"/>
    </source>
</evidence>
<sequence length="140" mass="15565">MLASPSPPLKCPTLYGYLKKIGGVSNHRLLSEFPNTQQQRPLPFAQKQAQQQECNAEELNPRLDATQNKTLEGRSLMLHISGSLHTTEPYLSTLNTPDNKHQSHMTGKHHSGNWASPNLTRAASSCSARPWARPTSRDEP</sequence>
<feature type="compositionally biased region" description="Polar residues" evidence="1">
    <location>
        <begin position="113"/>
        <end position="127"/>
    </location>
</feature>
<accession>A0A8S9H4S7</accession>
<proteinExistence type="predicted"/>
<comment type="caution">
    <text evidence="2">The sequence shown here is derived from an EMBL/GenBank/DDBJ whole genome shotgun (WGS) entry which is preliminary data.</text>
</comment>
<feature type="region of interest" description="Disordered" evidence="1">
    <location>
        <begin position="89"/>
        <end position="140"/>
    </location>
</feature>
<evidence type="ECO:0000256" key="1">
    <source>
        <dbReference type="SAM" id="MobiDB-lite"/>
    </source>
</evidence>
<evidence type="ECO:0000313" key="3">
    <source>
        <dbReference type="Proteomes" id="UP000712281"/>
    </source>
</evidence>
<reference evidence="2" key="1">
    <citation type="submission" date="2019-12" db="EMBL/GenBank/DDBJ databases">
        <title>Genome sequencing and annotation of Brassica cretica.</title>
        <authorList>
            <person name="Studholme D.J."/>
            <person name="Sarris P.F."/>
        </authorList>
    </citation>
    <scope>NUCLEOTIDE SEQUENCE</scope>
    <source>
        <strain evidence="2">PFS-001/15</strain>
        <tissue evidence="2">Leaf</tissue>
    </source>
</reference>
<protein>
    <submittedName>
        <fullName evidence="2">Uncharacterized protein</fullName>
    </submittedName>
</protein>
<dbReference type="Proteomes" id="UP000712281">
    <property type="component" value="Unassembled WGS sequence"/>
</dbReference>
<feature type="compositionally biased region" description="Basic residues" evidence="1">
    <location>
        <begin position="102"/>
        <end position="111"/>
    </location>
</feature>
<dbReference type="AlphaFoldDB" id="A0A8S9H4S7"/>
<dbReference type="EMBL" id="QGKW02001988">
    <property type="protein sequence ID" value="KAF2553545.1"/>
    <property type="molecule type" value="Genomic_DNA"/>
</dbReference>
<gene>
    <name evidence="2" type="ORF">F2Q68_00034244</name>
</gene>